<dbReference type="PANTHER" id="PTHR43096">
    <property type="entry name" value="DNAJ HOMOLOG 1, MITOCHONDRIAL-RELATED"/>
    <property type="match status" value="1"/>
</dbReference>
<keyword evidence="2" id="KW-1133">Transmembrane helix</keyword>
<evidence type="ECO:0000259" key="3">
    <source>
        <dbReference type="PROSITE" id="PS50076"/>
    </source>
</evidence>
<proteinExistence type="predicted"/>
<evidence type="ECO:0000256" key="1">
    <source>
        <dbReference type="SAM" id="MobiDB-lite"/>
    </source>
</evidence>
<feature type="transmembrane region" description="Helical" evidence="2">
    <location>
        <begin position="403"/>
        <end position="425"/>
    </location>
</feature>
<dbReference type="AlphaFoldDB" id="L9X6F8"/>
<dbReference type="SUPFAM" id="SSF46565">
    <property type="entry name" value="Chaperone J-domain"/>
    <property type="match status" value="1"/>
</dbReference>
<dbReference type="STRING" id="1227499.C493_07861"/>
<keyword evidence="2" id="KW-0472">Membrane</keyword>
<dbReference type="GO" id="GO:0005737">
    <property type="term" value="C:cytoplasm"/>
    <property type="evidence" value="ECO:0007669"/>
    <property type="project" value="TreeGrafter"/>
</dbReference>
<reference evidence="4 5" key="1">
    <citation type="journal article" date="2014" name="PLoS Genet.">
        <title>Phylogenetically driven sequencing of extremely halophilic archaea reveals strategies for static and dynamic osmo-response.</title>
        <authorList>
            <person name="Becker E.A."/>
            <person name="Seitzer P.M."/>
            <person name="Tritt A."/>
            <person name="Larsen D."/>
            <person name="Krusor M."/>
            <person name="Yao A.I."/>
            <person name="Wu D."/>
            <person name="Madern D."/>
            <person name="Eisen J.A."/>
            <person name="Darling A.E."/>
            <person name="Facciotti M.T."/>
        </authorList>
    </citation>
    <scope>NUCLEOTIDE SEQUENCE [LARGE SCALE GENOMIC DNA]</scope>
    <source>
        <strain evidence="4 5">JCM 12255</strain>
    </source>
</reference>
<feature type="transmembrane region" description="Helical" evidence="2">
    <location>
        <begin position="431"/>
        <end position="451"/>
    </location>
</feature>
<dbReference type="GO" id="GO:0051082">
    <property type="term" value="F:unfolded protein binding"/>
    <property type="evidence" value="ECO:0007669"/>
    <property type="project" value="TreeGrafter"/>
</dbReference>
<dbReference type="PROSITE" id="PS00636">
    <property type="entry name" value="DNAJ_1"/>
    <property type="match status" value="1"/>
</dbReference>
<feature type="compositionally biased region" description="Low complexity" evidence="1">
    <location>
        <begin position="208"/>
        <end position="220"/>
    </location>
</feature>
<dbReference type="OrthoDB" id="11397at2157"/>
<feature type="compositionally biased region" description="Gly residues" evidence="1">
    <location>
        <begin position="153"/>
        <end position="165"/>
    </location>
</feature>
<sequence length="457" mass="46505">MTEDFYDLLEVSSDASQDEIKDAYREQVRVYHPDHNDDDRARAQFTAVKKAYDILGDPVERQAYDRLGHQDYVAKRTSGLPSPDVWRSTANSADGSDAGADATSESTASGTTFTYDDESATDSSGATSATSSAASASAAGAGSAGTASTGSRAGAGAGTGSGSGTGTTSTGNAASSASASTAGARTGSETGAATATGAAGTTDGGTAHGTASSSGSSRGAPSQSRDGEPGRFGDNAVVRWWRRQNFSLPLIWLSLLVYLGGLVHFRLENEAGLESLRAELAAAGTDAGAALDALTAERYGIDGSLEYLAAWELVAPPLEAPLWDAALAGVVGLTLLALLGARAYGDGETWRPVSIDETIVVALAVTATTVLVGGPLLAGAVLLPMLVAVIIRHTRRGPGWKPSYVYVVPVLAPLAGLGLAAAGEATLATDLLAFVVLPLLGGLSLPLRVSIRKRFGR</sequence>
<dbReference type="Proteomes" id="UP000011602">
    <property type="component" value="Unassembled WGS sequence"/>
</dbReference>
<dbReference type="PATRIC" id="fig|1227499.3.peg.1585"/>
<feature type="compositionally biased region" description="Low complexity" evidence="1">
    <location>
        <begin position="166"/>
        <end position="201"/>
    </location>
</feature>
<dbReference type="Gene3D" id="1.10.287.110">
    <property type="entry name" value="DnaJ domain"/>
    <property type="match status" value="1"/>
</dbReference>
<organism evidence="4 5">
    <name type="scientific">Natronolimnohabitans innermongolicus JCM 12255</name>
    <dbReference type="NCBI Taxonomy" id="1227499"/>
    <lineage>
        <taxon>Archaea</taxon>
        <taxon>Methanobacteriati</taxon>
        <taxon>Methanobacteriota</taxon>
        <taxon>Stenosarchaea group</taxon>
        <taxon>Halobacteria</taxon>
        <taxon>Halobacteriales</taxon>
        <taxon>Natrialbaceae</taxon>
        <taxon>Natronolimnohabitans</taxon>
    </lineage>
</organism>
<feature type="transmembrane region" description="Helical" evidence="2">
    <location>
        <begin position="361"/>
        <end position="391"/>
    </location>
</feature>
<feature type="domain" description="J" evidence="3">
    <location>
        <begin position="4"/>
        <end position="68"/>
    </location>
</feature>
<evidence type="ECO:0000313" key="4">
    <source>
        <dbReference type="EMBL" id="ELY57384.1"/>
    </source>
</evidence>
<dbReference type="SMART" id="SM00271">
    <property type="entry name" value="DnaJ"/>
    <property type="match status" value="1"/>
</dbReference>
<dbReference type="GO" id="GO:0042026">
    <property type="term" value="P:protein refolding"/>
    <property type="evidence" value="ECO:0007669"/>
    <property type="project" value="TreeGrafter"/>
</dbReference>
<dbReference type="PRINTS" id="PR00625">
    <property type="entry name" value="JDOMAIN"/>
</dbReference>
<dbReference type="InterPro" id="IPR036869">
    <property type="entry name" value="J_dom_sf"/>
</dbReference>
<evidence type="ECO:0000313" key="5">
    <source>
        <dbReference type="Proteomes" id="UP000011602"/>
    </source>
</evidence>
<feature type="compositionally biased region" description="Low complexity" evidence="1">
    <location>
        <begin position="121"/>
        <end position="152"/>
    </location>
</feature>
<gene>
    <name evidence="4" type="ORF">C493_07861</name>
</gene>
<evidence type="ECO:0000256" key="2">
    <source>
        <dbReference type="SAM" id="Phobius"/>
    </source>
</evidence>
<dbReference type="InterPro" id="IPR001623">
    <property type="entry name" value="DnaJ_domain"/>
</dbReference>
<accession>L9X6F8</accession>
<dbReference type="PANTHER" id="PTHR43096:SF58">
    <property type="entry name" value="CHAPERONE DNAJ-DOMAIN SUPERFAMILY PROTEIN"/>
    <property type="match status" value="1"/>
</dbReference>
<keyword evidence="5" id="KW-1185">Reference proteome</keyword>
<dbReference type="PROSITE" id="PS50076">
    <property type="entry name" value="DNAJ_2"/>
    <property type="match status" value="1"/>
</dbReference>
<dbReference type="RefSeq" id="WP_007258871.1">
    <property type="nucleotide sequence ID" value="NZ_AOHZ01000041.1"/>
</dbReference>
<dbReference type="eggNOG" id="arCOG02846">
    <property type="taxonomic scope" value="Archaea"/>
</dbReference>
<protein>
    <submittedName>
        <fullName evidence="4">Chaperone protein DnaJ</fullName>
    </submittedName>
</protein>
<dbReference type="CDD" id="cd06257">
    <property type="entry name" value="DnaJ"/>
    <property type="match status" value="1"/>
</dbReference>
<comment type="caution">
    <text evidence="4">The sequence shown here is derived from an EMBL/GenBank/DDBJ whole genome shotgun (WGS) entry which is preliminary data.</text>
</comment>
<feature type="compositionally biased region" description="Low complexity" evidence="1">
    <location>
        <begin position="88"/>
        <end position="114"/>
    </location>
</feature>
<keyword evidence="2" id="KW-0812">Transmembrane</keyword>
<feature type="region of interest" description="Disordered" evidence="1">
    <location>
        <begin position="75"/>
        <end position="231"/>
    </location>
</feature>
<dbReference type="EMBL" id="AOHZ01000041">
    <property type="protein sequence ID" value="ELY57384.1"/>
    <property type="molecule type" value="Genomic_DNA"/>
</dbReference>
<dbReference type="InterPro" id="IPR018253">
    <property type="entry name" value="DnaJ_domain_CS"/>
</dbReference>
<name>L9X6F8_9EURY</name>
<dbReference type="Pfam" id="PF00226">
    <property type="entry name" value="DnaJ"/>
    <property type="match status" value="1"/>
</dbReference>